<evidence type="ECO:0000256" key="1">
    <source>
        <dbReference type="SAM" id="Phobius"/>
    </source>
</evidence>
<keyword evidence="1" id="KW-0472">Membrane</keyword>
<name>A0A2N6SR98_FINMA</name>
<reference evidence="2 3" key="1">
    <citation type="submission" date="2017-09" db="EMBL/GenBank/DDBJ databases">
        <title>Bacterial strain isolated from the female urinary microbiota.</title>
        <authorList>
            <person name="Thomas-White K."/>
            <person name="Kumar N."/>
            <person name="Forster S."/>
            <person name="Putonti C."/>
            <person name="Lawley T."/>
            <person name="Wolfe A.J."/>
        </authorList>
    </citation>
    <scope>NUCLEOTIDE SEQUENCE [LARGE SCALE GENOMIC DNA]</scope>
    <source>
        <strain evidence="2 3">UMB0115</strain>
    </source>
</reference>
<accession>A0A2N6SR98</accession>
<feature type="transmembrane region" description="Helical" evidence="1">
    <location>
        <begin position="60"/>
        <end position="77"/>
    </location>
</feature>
<keyword evidence="1" id="KW-1133">Transmembrane helix</keyword>
<comment type="caution">
    <text evidence="2">The sequence shown here is derived from an EMBL/GenBank/DDBJ whole genome shotgun (WGS) entry which is preliminary data.</text>
</comment>
<gene>
    <name evidence="2" type="ORF">CJ208_07515</name>
</gene>
<dbReference type="Pfam" id="PF10825">
    <property type="entry name" value="DUF2752"/>
    <property type="match status" value="1"/>
</dbReference>
<keyword evidence="1" id="KW-0812">Transmembrane</keyword>
<protein>
    <submittedName>
        <fullName evidence="2">DUF2752 domain-containing protein</fullName>
    </submittedName>
</protein>
<proteinExistence type="predicted"/>
<sequence>MKSKIKDFLFFIISIVLLYGILFYLGFTCPIKAVTGISSPGCGMTRAWISLIKLNPRMAFYYHPLFPLPAIVFLGYIFRKNLPHKLKKISIIIIICLFFAVYIWRMINPNDTIVVFKPTESIVYKAYQSFKKN</sequence>
<dbReference type="AlphaFoldDB" id="A0A2N6SR98"/>
<dbReference type="Proteomes" id="UP000235723">
    <property type="component" value="Unassembled WGS sequence"/>
</dbReference>
<dbReference type="EMBL" id="PNHD01000011">
    <property type="protein sequence ID" value="PMC59597.1"/>
    <property type="molecule type" value="Genomic_DNA"/>
</dbReference>
<organism evidence="2 3">
    <name type="scientific">Finegoldia magna</name>
    <name type="common">Peptostreptococcus magnus</name>
    <dbReference type="NCBI Taxonomy" id="1260"/>
    <lineage>
        <taxon>Bacteria</taxon>
        <taxon>Bacillati</taxon>
        <taxon>Bacillota</taxon>
        <taxon>Tissierellia</taxon>
        <taxon>Tissierellales</taxon>
        <taxon>Peptoniphilaceae</taxon>
        <taxon>Finegoldia</taxon>
    </lineage>
</organism>
<feature type="transmembrane region" description="Helical" evidence="1">
    <location>
        <begin position="7"/>
        <end position="27"/>
    </location>
</feature>
<evidence type="ECO:0000313" key="3">
    <source>
        <dbReference type="Proteomes" id="UP000235723"/>
    </source>
</evidence>
<dbReference type="RefSeq" id="WP_094223983.1">
    <property type="nucleotide sequence ID" value="NZ_CAUPKI010000011.1"/>
</dbReference>
<feature type="transmembrane region" description="Helical" evidence="1">
    <location>
        <begin position="89"/>
        <end position="107"/>
    </location>
</feature>
<dbReference type="InterPro" id="IPR021215">
    <property type="entry name" value="DUF2752"/>
</dbReference>
<evidence type="ECO:0000313" key="2">
    <source>
        <dbReference type="EMBL" id="PMC59597.1"/>
    </source>
</evidence>